<name>A0A154MC41_9PSEU</name>
<proteinExistence type="predicted"/>
<accession>A0A154MC41</accession>
<comment type="caution">
    <text evidence="2">The sequence shown here is derived from an EMBL/GenBank/DDBJ whole genome shotgun (WGS) entry which is preliminary data.</text>
</comment>
<protein>
    <submittedName>
        <fullName evidence="2">Uncharacterized protein</fullName>
    </submittedName>
</protein>
<sequence length="111" mass="12478">MRARLSAPPGWAEDRTAGRGRRTEDRPGHRAHQVRPGHQDRRAHQALLDRGRRDPAVRQDLLGLRVREEHRGLQGRRRGHPDRPACRALAAAPAGGLEVETPEGQADVEEW</sequence>
<feature type="region of interest" description="Disordered" evidence="1">
    <location>
        <begin position="91"/>
        <end position="111"/>
    </location>
</feature>
<dbReference type="AlphaFoldDB" id="A0A154MC41"/>
<organism evidence="2 3">
    <name type="scientific">Amycolatopsis regifaucium</name>
    <dbReference type="NCBI Taxonomy" id="546365"/>
    <lineage>
        <taxon>Bacteria</taxon>
        <taxon>Bacillati</taxon>
        <taxon>Actinomycetota</taxon>
        <taxon>Actinomycetes</taxon>
        <taxon>Pseudonocardiales</taxon>
        <taxon>Pseudonocardiaceae</taxon>
        <taxon>Amycolatopsis</taxon>
    </lineage>
</organism>
<dbReference type="Proteomes" id="UP000076321">
    <property type="component" value="Unassembled WGS sequence"/>
</dbReference>
<feature type="region of interest" description="Disordered" evidence="1">
    <location>
        <begin position="1"/>
        <end position="55"/>
    </location>
</feature>
<evidence type="ECO:0000256" key="1">
    <source>
        <dbReference type="SAM" id="MobiDB-lite"/>
    </source>
</evidence>
<reference evidence="2 3" key="1">
    <citation type="submission" date="2015-12" db="EMBL/GenBank/DDBJ databases">
        <title>Amycolatopsis regifaucium genome sequencing and assembly.</title>
        <authorList>
            <person name="Mayilraj S."/>
        </authorList>
    </citation>
    <scope>NUCLEOTIDE SEQUENCE [LARGE SCALE GENOMIC DNA]</scope>
    <source>
        <strain evidence="2 3">GY080</strain>
    </source>
</reference>
<feature type="compositionally biased region" description="Basic and acidic residues" evidence="1">
    <location>
        <begin position="37"/>
        <end position="55"/>
    </location>
</feature>
<dbReference type="EMBL" id="LQCI01000034">
    <property type="protein sequence ID" value="KZB82076.1"/>
    <property type="molecule type" value="Genomic_DNA"/>
</dbReference>
<feature type="compositionally biased region" description="Basic and acidic residues" evidence="1">
    <location>
        <begin position="12"/>
        <end position="28"/>
    </location>
</feature>
<evidence type="ECO:0000313" key="3">
    <source>
        <dbReference type="Proteomes" id="UP000076321"/>
    </source>
</evidence>
<evidence type="ECO:0000313" key="2">
    <source>
        <dbReference type="EMBL" id="KZB82076.1"/>
    </source>
</evidence>
<gene>
    <name evidence="2" type="ORF">AVL48_09010</name>
</gene>